<dbReference type="Proteomes" id="UP000244336">
    <property type="component" value="Chromosome 3"/>
</dbReference>
<evidence type="ECO:0000313" key="3">
    <source>
        <dbReference type="Proteomes" id="UP000244336"/>
    </source>
</evidence>
<accession>A0A2T7EGE7</accession>
<dbReference type="Pfam" id="PF03372">
    <property type="entry name" value="Exo_endo_phos"/>
    <property type="match status" value="1"/>
</dbReference>
<reference evidence="2 3" key="1">
    <citation type="submission" date="2018-04" db="EMBL/GenBank/DDBJ databases">
        <title>WGS assembly of Panicum hallii var. hallii HAL2.</title>
        <authorList>
            <person name="Lovell J."/>
            <person name="Jenkins J."/>
            <person name="Lowry D."/>
            <person name="Mamidi S."/>
            <person name="Sreedasyam A."/>
            <person name="Weng X."/>
            <person name="Barry K."/>
            <person name="Bonette J."/>
            <person name="Campitelli B."/>
            <person name="Daum C."/>
            <person name="Gordon S."/>
            <person name="Gould B."/>
            <person name="Lipzen A."/>
            <person name="MacQueen A."/>
            <person name="Palacio-Mejia J."/>
            <person name="Plott C."/>
            <person name="Shakirov E."/>
            <person name="Shu S."/>
            <person name="Yoshinaga Y."/>
            <person name="Zane M."/>
            <person name="Rokhsar D."/>
            <person name="Grimwood J."/>
            <person name="Schmutz J."/>
            <person name="Juenger T."/>
        </authorList>
    </citation>
    <scope>NUCLEOTIDE SEQUENCE [LARGE SCALE GENOMIC DNA]</scope>
    <source>
        <strain evidence="3">cv. HAL2</strain>
    </source>
</reference>
<dbReference type="GO" id="GO:0003824">
    <property type="term" value="F:catalytic activity"/>
    <property type="evidence" value="ECO:0007669"/>
    <property type="project" value="InterPro"/>
</dbReference>
<dbReference type="Gramene" id="PUZ66904">
    <property type="protein sequence ID" value="PUZ66904"/>
    <property type="gene ID" value="GQ55_3G384900"/>
</dbReference>
<organism evidence="2 3">
    <name type="scientific">Panicum hallii var. hallii</name>
    <dbReference type="NCBI Taxonomy" id="1504633"/>
    <lineage>
        <taxon>Eukaryota</taxon>
        <taxon>Viridiplantae</taxon>
        <taxon>Streptophyta</taxon>
        <taxon>Embryophyta</taxon>
        <taxon>Tracheophyta</taxon>
        <taxon>Spermatophyta</taxon>
        <taxon>Magnoliopsida</taxon>
        <taxon>Liliopsida</taxon>
        <taxon>Poales</taxon>
        <taxon>Poaceae</taxon>
        <taxon>PACMAD clade</taxon>
        <taxon>Panicoideae</taxon>
        <taxon>Panicodae</taxon>
        <taxon>Paniceae</taxon>
        <taxon>Panicinae</taxon>
        <taxon>Panicum</taxon>
        <taxon>Panicum sect. Panicum</taxon>
    </lineage>
</organism>
<dbReference type="STRING" id="1504633.A0A2T7EGE7"/>
<keyword evidence="3" id="KW-1185">Reference proteome</keyword>
<evidence type="ECO:0000259" key="1">
    <source>
        <dbReference type="Pfam" id="PF03372"/>
    </source>
</evidence>
<dbReference type="InterPro" id="IPR005135">
    <property type="entry name" value="Endo/exonuclease/phosphatase"/>
</dbReference>
<dbReference type="Gene3D" id="3.60.10.10">
    <property type="entry name" value="Endonuclease/exonuclease/phosphatase"/>
    <property type="match status" value="1"/>
</dbReference>
<dbReference type="SUPFAM" id="SSF56219">
    <property type="entry name" value="DNase I-like"/>
    <property type="match status" value="1"/>
</dbReference>
<dbReference type="PANTHER" id="PTHR23227:SF67">
    <property type="entry name" value="CRANIOFACIAL DEVELOPMENT PROTEIN 2-LIKE"/>
    <property type="match status" value="1"/>
</dbReference>
<proteinExistence type="predicted"/>
<dbReference type="InterPro" id="IPR036691">
    <property type="entry name" value="Endo/exonu/phosph_ase_sf"/>
</dbReference>
<feature type="domain" description="Endonuclease/exonuclease/phosphatase" evidence="1">
    <location>
        <begin position="99"/>
        <end position="237"/>
    </location>
</feature>
<name>A0A2T7EGE7_9POAL</name>
<evidence type="ECO:0000313" key="2">
    <source>
        <dbReference type="EMBL" id="PUZ66904.1"/>
    </source>
</evidence>
<protein>
    <recommendedName>
        <fullName evidence="1">Endonuclease/exonuclease/phosphatase domain-containing protein</fullName>
    </recommendedName>
</protein>
<dbReference type="OrthoDB" id="1902296at2759"/>
<sequence>MEMKPIRNSLGHNPLSNVLHRNPGVVLNGQGPGRHPLRGASYRDLGTMISEQGSGRCSLCGALHLHPGVVKNEQGSSHFSRRARRVRKLAEPTRIRLDSWNVWSLTGKLRELVDVAIRRRVNILCVQETKWKGQKEKEVEGSGFKLWYMGTTSGRNGVGILIDKSLKDGVVDVRRQGDRIILVRLVIGDLVLNVISAYAPQVGLSESSKSQFWEDLDSMVSTVPISEKLFIGGDLNGHVGATNVGYERVHGGFGYDSRNEGGGCFEFCVGLRPAVSEYPQRGSSI</sequence>
<dbReference type="CDD" id="cd09076">
    <property type="entry name" value="L1-EN"/>
    <property type="match status" value="1"/>
</dbReference>
<dbReference type="EMBL" id="CM009751">
    <property type="protein sequence ID" value="PUZ66904.1"/>
    <property type="molecule type" value="Genomic_DNA"/>
</dbReference>
<dbReference type="InterPro" id="IPR027124">
    <property type="entry name" value="Swc5/CFDP1/2"/>
</dbReference>
<dbReference type="AlphaFoldDB" id="A0A2T7EGE7"/>
<gene>
    <name evidence="2" type="ORF">GQ55_3G384900</name>
</gene>
<dbReference type="PANTHER" id="PTHR23227">
    <property type="entry name" value="BUCENTAUR RELATED"/>
    <property type="match status" value="1"/>
</dbReference>